<accession>A0ABV0QXZ2</accession>
<proteinExistence type="predicted"/>
<sequence length="132" mass="14449">MHVLSPTRSYYMKLLCPVAPQGLMFPARTHRVRVQVLLLAQPVQERSLLLEQGLPRCEEHRSADVQPDPLAVVPPVGVDDRAVSDALRRRPAGFGGCYGGGGGPAQCGLHGDERKRVSVWETLMSREVEGLP</sequence>
<reference evidence="1 2" key="1">
    <citation type="submission" date="2021-06" db="EMBL/GenBank/DDBJ databases">
        <authorList>
            <person name="Palmer J.M."/>
        </authorList>
    </citation>
    <scope>NUCLEOTIDE SEQUENCE [LARGE SCALE GENOMIC DNA]</scope>
    <source>
        <strain evidence="1 2">XC_2019</strain>
        <tissue evidence="1">Muscle</tissue>
    </source>
</reference>
<dbReference type="Proteomes" id="UP001434883">
    <property type="component" value="Unassembled WGS sequence"/>
</dbReference>
<evidence type="ECO:0000313" key="2">
    <source>
        <dbReference type="Proteomes" id="UP001434883"/>
    </source>
</evidence>
<evidence type="ECO:0000313" key="1">
    <source>
        <dbReference type="EMBL" id="MEQ2200705.1"/>
    </source>
</evidence>
<comment type="caution">
    <text evidence="1">The sequence shown here is derived from an EMBL/GenBank/DDBJ whole genome shotgun (WGS) entry which is preliminary data.</text>
</comment>
<protein>
    <submittedName>
        <fullName evidence="1">Uncharacterized protein</fullName>
    </submittedName>
</protein>
<name>A0ABV0QXZ2_9TELE</name>
<gene>
    <name evidence="1" type="ORF">XENOCAPTIV_001873</name>
</gene>
<organism evidence="1 2">
    <name type="scientific">Xenoophorus captivus</name>
    <dbReference type="NCBI Taxonomy" id="1517983"/>
    <lineage>
        <taxon>Eukaryota</taxon>
        <taxon>Metazoa</taxon>
        <taxon>Chordata</taxon>
        <taxon>Craniata</taxon>
        <taxon>Vertebrata</taxon>
        <taxon>Euteleostomi</taxon>
        <taxon>Actinopterygii</taxon>
        <taxon>Neopterygii</taxon>
        <taxon>Teleostei</taxon>
        <taxon>Neoteleostei</taxon>
        <taxon>Acanthomorphata</taxon>
        <taxon>Ovalentaria</taxon>
        <taxon>Atherinomorphae</taxon>
        <taxon>Cyprinodontiformes</taxon>
        <taxon>Goodeidae</taxon>
        <taxon>Xenoophorus</taxon>
    </lineage>
</organism>
<keyword evidence="2" id="KW-1185">Reference proteome</keyword>
<dbReference type="EMBL" id="JAHRIN010026391">
    <property type="protein sequence ID" value="MEQ2200705.1"/>
    <property type="molecule type" value="Genomic_DNA"/>
</dbReference>